<evidence type="ECO:0000256" key="4">
    <source>
        <dbReference type="ARBA" id="ARBA00022475"/>
    </source>
</evidence>
<evidence type="ECO:0000256" key="9">
    <source>
        <dbReference type="RuleBase" id="RU361157"/>
    </source>
</evidence>
<keyword evidence="12" id="KW-1185">Reference proteome</keyword>
<reference evidence="11 12" key="1">
    <citation type="submission" date="2014-11" db="EMBL/GenBank/DDBJ databases">
        <title>Pan-genome of Gallibacterium spp.</title>
        <authorList>
            <person name="Kudirkiene E."/>
            <person name="Bojesen A.M."/>
        </authorList>
    </citation>
    <scope>NUCLEOTIDE SEQUENCE [LARGE SCALE GENOMIC DNA]</scope>
    <source>
        <strain evidence="11 12">F150</strain>
    </source>
</reference>
<comment type="caution">
    <text evidence="11">The sequence shown here is derived from an EMBL/GenBank/DDBJ whole genome shotgun (WGS) entry which is preliminary data.</text>
</comment>
<evidence type="ECO:0000256" key="8">
    <source>
        <dbReference type="ARBA" id="ARBA00023136"/>
    </source>
</evidence>
<feature type="transmembrane region" description="Helical" evidence="9">
    <location>
        <begin position="108"/>
        <end position="136"/>
    </location>
</feature>
<dbReference type="InterPro" id="IPR013525">
    <property type="entry name" value="ABC2_TM"/>
</dbReference>
<dbReference type="PATRIC" id="fig|505341.3.peg.811"/>
<feature type="transmembrane region" description="Helical" evidence="9">
    <location>
        <begin position="66"/>
        <end position="87"/>
    </location>
</feature>
<dbReference type="InterPro" id="IPR047817">
    <property type="entry name" value="ABC2_TM_bact-type"/>
</dbReference>
<dbReference type="Proteomes" id="UP000092649">
    <property type="component" value="Unassembled WGS sequence"/>
</dbReference>
<feature type="transmembrane region" description="Helical" evidence="9">
    <location>
        <begin position="208"/>
        <end position="226"/>
    </location>
</feature>
<name>A0A1A7P027_9PAST</name>
<comment type="subcellular location">
    <subcellularLocation>
        <location evidence="9">Cell inner membrane</location>
        <topology evidence="9">Multi-pass membrane protein</topology>
    </subcellularLocation>
    <subcellularLocation>
        <location evidence="1">Cell membrane</location>
        <topology evidence="1">Multi-pass membrane protein</topology>
    </subcellularLocation>
</comment>
<keyword evidence="4 9" id="KW-1003">Cell membrane</keyword>
<feature type="transmembrane region" description="Helical" evidence="9">
    <location>
        <begin position="142"/>
        <end position="171"/>
    </location>
</feature>
<evidence type="ECO:0000256" key="6">
    <source>
        <dbReference type="ARBA" id="ARBA00022989"/>
    </source>
</evidence>
<dbReference type="GO" id="GO:0015774">
    <property type="term" value="P:polysaccharide transport"/>
    <property type="evidence" value="ECO:0007669"/>
    <property type="project" value="UniProtKB-KW"/>
</dbReference>
<dbReference type="OrthoDB" id="9786910at2"/>
<sequence>MSFLQNIWSYRFFIVSSIKTEFKSRFARSRLGGVWMIIHPLAQVAIYALVLSAVLSAKLPGINNRYAYAIYLMAGTMCWSLFAEIFGRSLNIFIDNGNLIKKMSFPKITLPLIAIGSALVNNILMFFAILLVFGLLGHIPSIYILWLPLLLCLTIALAVGFGMVLGIINVFIRDVGQIVSILLNFWFWLTPVVYVADMLPESYRHLFYYNPMVGIVINYQNVMVYDKNIDFSLLIYPSIFSLITVCLAIFMYIKGNEDMADVL</sequence>
<evidence type="ECO:0000256" key="2">
    <source>
        <dbReference type="ARBA" id="ARBA00007783"/>
    </source>
</evidence>
<proteinExistence type="inferred from homology"/>
<keyword evidence="6 9" id="KW-1133">Transmembrane helix</keyword>
<dbReference type="PANTHER" id="PTHR30413">
    <property type="entry name" value="INNER MEMBRANE TRANSPORT PERMEASE"/>
    <property type="match status" value="1"/>
</dbReference>
<dbReference type="EMBL" id="JTJL01000013">
    <property type="protein sequence ID" value="OBW95318.1"/>
    <property type="molecule type" value="Genomic_DNA"/>
</dbReference>
<evidence type="ECO:0000313" key="11">
    <source>
        <dbReference type="EMBL" id="OBW95318.1"/>
    </source>
</evidence>
<evidence type="ECO:0000256" key="5">
    <source>
        <dbReference type="ARBA" id="ARBA00022692"/>
    </source>
</evidence>
<evidence type="ECO:0000256" key="7">
    <source>
        <dbReference type="ARBA" id="ARBA00023047"/>
    </source>
</evidence>
<dbReference type="GO" id="GO:0005886">
    <property type="term" value="C:plasma membrane"/>
    <property type="evidence" value="ECO:0007669"/>
    <property type="project" value="UniProtKB-SubCell"/>
</dbReference>
<feature type="domain" description="ABC transmembrane type-2" evidence="10">
    <location>
        <begin position="31"/>
        <end position="255"/>
    </location>
</feature>
<dbReference type="GO" id="GO:0140359">
    <property type="term" value="F:ABC-type transporter activity"/>
    <property type="evidence" value="ECO:0007669"/>
    <property type="project" value="InterPro"/>
</dbReference>
<dbReference type="RefSeq" id="WP_066106367.1">
    <property type="nucleotide sequence ID" value="NZ_JTJL01000013.1"/>
</dbReference>
<gene>
    <name evidence="11" type="ORF">QS62_04005</name>
</gene>
<dbReference type="PROSITE" id="PS51012">
    <property type="entry name" value="ABC_TM2"/>
    <property type="match status" value="1"/>
</dbReference>
<keyword evidence="7" id="KW-0762">Sugar transport</keyword>
<dbReference type="Pfam" id="PF01061">
    <property type="entry name" value="ABC2_membrane"/>
    <property type="match status" value="1"/>
</dbReference>
<comment type="similarity">
    <text evidence="2 9">Belongs to the ABC-2 integral membrane protein family.</text>
</comment>
<keyword evidence="3 9" id="KW-0813">Transport</keyword>
<keyword evidence="5 9" id="KW-0812">Transmembrane</keyword>
<protein>
    <recommendedName>
        <fullName evidence="9">Transport permease protein</fullName>
    </recommendedName>
</protein>
<organism evidence="11 12">
    <name type="scientific">Gallibacterium salpingitidis</name>
    <dbReference type="NCBI Taxonomy" id="505341"/>
    <lineage>
        <taxon>Bacteria</taxon>
        <taxon>Pseudomonadati</taxon>
        <taxon>Pseudomonadota</taxon>
        <taxon>Gammaproteobacteria</taxon>
        <taxon>Pasteurellales</taxon>
        <taxon>Pasteurellaceae</taxon>
        <taxon>Gallibacterium</taxon>
    </lineage>
</organism>
<keyword evidence="8 9" id="KW-0472">Membrane</keyword>
<evidence type="ECO:0000259" key="10">
    <source>
        <dbReference type="PROSITE" id="PS51012"/>
    </source>
</evidence>
<evidence type="ECO:0000256" key="3">
    <source>
        <dbReference type="ARBA" id="ARBA00022448"/>
    </source>
</evidence>
<feature type="transmembrane region" description="Helical" evidence="9">
    <location>
        <begin position="33"/>
        <end position="54"/>
    </location>
</feature>
<dbReference type="AlphaFoldDB" id="A0A1A7P027"/>
<dbReference type="GO" id="GO:0015920">
    <property type="term" value="P:lipopolysaccharide transport"/>
    <property type="evidence" value="ECO:0007669"/>
    <property type="project" value="TreeGrafter"/>
</dbReference>
<accession>A0A1A7P027</accession>
<feature type="transmembrane region" description="Helical" evidence="9">
    <location>
        <begin position="233"/>
        <end position="253"/>
    </location>
</feature>
<feature type="transmembrane region" description="Helical" evidence="9">
    <location>
        <begin position="178"/>
        <end position="196"/>
    </location>
</feature>
<evidence type="ECO:0000256" key="1">
    <source>
        <dbReference type="ARBA" id="ARBA00004651"/>
    </source>
</evidence>
<dbReference type="PANTHER" id="PTHR30413:SF10">
    <property type="entry name" value="CAPSULE POLYSACCHARIDE EXPORT INNER-MEMBRANE PROTEIN CTRC"/>
    <property type="match status" value="1"/>
</dbReference>
<keyword evidence="7" id="KW-0625">Polysaccharide transport</keyword>
<evidence type="ECO:0000313" key="12">
    <source>
        <dbReference type="Proteomes" id="UP000092649"/>
    </source>
</evidence>